<dbReference type="InterPro" id="IPR015890">
    <property type="entry name" value="Chorismate_C"/>
</dbReference>
<dbReference type="PRINTS" id="PR00095">
    <property type="entry name" value="ANTSNTHASEI"/>
</dbReference>
<dbReference type="InterPro" id="IPR006805">
    <property type="entry name" value="Anth_synth_I_N"/>
</dbReference>
<evidence type="ECO:0000256" key="1">
    <source>
        <dbReference type="ARBA" id="ARBA00013139"/>
    </source>
</evidence>
<evidence type="ECO:0000259" key="4">
    <source>
        <dbReference type="Pfam" id="PF04715"/>
    </source>
</evidence>
<organism evidence="5 6">
    <name type="scientific">Chromohalobacter japonicus</name>
    <dbReference type="NCBI Taxonomy" id="223900"/>
    <lineage>
        <taxon>Bacteria</taxon>
        <taxon>Pseudomonadati</taxon>
        <taxon>Pseudomonadota</taxon>
        <taxon>Gammaproteobacteria</taxon>
        <taxon>Oceanospirillales</taxon>
        <taxon>Halomonadaceae</taxon>
        <taxon>Chromohalobacter</taxon>
    </lineage>
</organism>
<dbReference type="InterPro" id="IPR005801">
    <property type="entry name" value="ADC_synthase"/>
</dbReference>
<dbReference type="EMBL" id="MSDQ01000020">
    <property type="protein sequence ID" value="OLO11717.1"/>
    <property type="molecule type" value="Genomic_DNA"/>
</dbReference>
<dbReference type="InterPro" id="IPR019999">
    <property type="entry name" value="Anth_synth_I-like"/>
</dbReference>
<feature type="domain" description="Anthranilate synthase component I N-terminal" evidence="4">
    <location>
        <begin position="14"/>
        <end position="146"/>
    </location>
</feature>
<evidence type="ECO:0000313" key="5">
    <source>
        <dbReference type="EMBL" id="OLO11717.1"/>
    </source>
</evidence>
<dbReference type="SUPFAM" id="SSF56322">
    <property type="entry name" value="ADC synthase"/>
    <property type="match status" value="1"/>
</dbReference>
<dbReference type="PANTHER" id="PTHR11236:SF50">
    <property type="entry name" value="AMINODEOXYCHORISMATE SYNTHASE COMPONENT 1"/>
    <property type="match status" value="1"/>
</dbReference>
<protein>
    <recommendedName>
        <fullName evidence="1">aminodeoxychorismate synthase</fullName>
        <ecNumber evidence="1">2.6.1.85</ecNumber>
    </recommendedName>
</protein>
<dbReference type="EC" id="2.6.1.85" evidence="1"/>
<dbReference type="GO" id="GO:0046820">
    <property type="term" value="F:4-amino-4-deoxychorismate synthase activity"/>
    <property type="evidence" value="ECO:0007669"/>
    <property type="project" value="UniProtKB-EC"/>
</dbReference>
<dbReference type="Pfam" id="PF00425">
    <property type="entry name" value="Chorismate_bind"/>
    <property type="match status" value="1"/>
</dbReference>
<dbReference type="STRING" id="223900.GCA_000821045_01508"/>
<dbReference type="GO" id="GO:0009396">
    <property type="term" value="P:folic acid-containing compound biosynthetic process"/>
    <property type="evidence" value="ECO:0007669"/>
    <property type="project" value="InterPro"/>
</dbReference>
<proteinExistence type="predicted"/>
<dbReference type="InterPro" id="IPR005802">
    <property type="entry name" value="ADC_synth_comp_1"/>
</dbReference>
<feature type="domain" description="Chorismate-utilising enzyme C-terminal" evidence="3">
    <location>
        <begin position="183"/>
        <end position="436"/>
    </location>
</feature>
<evidence type="ECO:0000259" key="3">
    <source>
        <dbReference type="Pfam" id="PF00425"/>
    </source>
</evidence>
<dbReference type="Gene3D" id="3.60.120.10">
    <property type="entry name" value="Anthranilate synthase"/>
    <property type="match status" value="1"/>
</dbReference>
<gene>
    <name evidence="5" type="ORF">BTW10_08800</name>
</gene>
<comment type="caution">
    <text evidence="5">The sequence shown here is derived from an EMBL/GenBank/DDBJ whole genome shotgun (WGS) entry which is preliminary data.</text>
</comment>
<keyword evidence="6" id="KW-1185">Reference proteome</keyword>
<dbReference type="RefSeq" id="WP_075369083.1">
    <property type="nucleotide sequence ID" value="NZ_MSDQ01000020.1"/>
</dbReference>
<dbReference type="PANTHER" id="PTHR11236">
    <property type="entry name" value="AMINOBENZOATE/ANTHRANILATE SYNTHASE"/>
    <property type="match status" value="1"/>
</dbReference>
<dbReference type="GO" id="GO:0000162">
    <property type="term" value="P:L-tryptophan biosynthetic process"/>
    <property type="evidence" value="ECO:0007669"/>
    <property type="project" value="TreeGrafter"/>
</dbReference>
<name>A0A1Q8TDF7_9GAMM</name>
<evidence type="ECO:0000256" key="2">
    <source>
        <dbReference type="ARBA" id="ARBA00022679"/>
    </source>
</evidence>
<keyword evidence="2" id="KW-0808">Transferase</keyword>
<dbReference type="Pfam" id="PF04715">
    <property type="entry name" value="Anth_synt_I_N"/>
    <property type="match status" value="1"/>
</dbReference>
<accession>A0A1Q8TDF7</accession>
<sequence length="460" mass="51044">MPTLELTPLPYHGDPLARFERLRRRPDAVLLDSGFPAAPGGRYDILASDPIAWLEVNRDGQVTSDVANLPDDPLAAQRALLERLPATDMTSELPFLGGLIGYWSYDFGRHLETFSGHACEAVTLPHSRVGLYDWALIHDHHTRQAWLVATPARRAQVLAWLQVTPSPAPPFKLLAPFQGELDRAAYGERFRAVQHYIRSGDCYQINLAQRFSTHYQGDLWHAYRRLRQATPTPYGAYLAWDDKGILSLSPERFLEVVEGRVETRPIKGTRPRGNTSTQDQHYARELSDSLKDNAENVMIVDLLRNDLGRVCQPGSVRVPQLCGLESYANVHHLVSVVTGELDETRHPLDLLGAAFPGGSITGAPKVRAMQLIDTLEPSRRSVYCGSIGYVDTRGRMDTSIAIRTAVADAGQLHLWGGGGLVADSDEEAEYQETLAKISRLMEALGADGTHERDESRILSE</sequence>
<dbReference type="NCBIfam" id="TIGR00553">
    <property type="entry name" value="pabB"/>
    <property type="match status" value="1"/>
</dbReference>
<evidence type="ECO:0000313" key="6">
    <source>
        <dbReference type="Proteomes" id="UP000186806"/>
    </source>
</evidence>
<reference evidence="5 6" key="1">
    <citation type="submission" date="2016-12" db="EMBL/GenBank/DDBJ databases">
        <title>Draft genome sequences of strains Salinicola socius SMB35, Salinicola sp. MH3R3-1 and Chromohalobacter sp. SMB17 from the Verkhnekamsk potash mining region of Russia.</title>
        <authorList>
            <person name="Mavrodi D.V."/>
            <person name="Olsson B.E."/>
            <person name="Korsakova E.S."/>
            <person name="Pyankova A."/>
            <person name="Mavrodi O.V."/>
            <person name="Plotnikova E.G."/>
        </authorList>
    </citation>
    <scope>NUCLEOTIDE SEQUENCE [LARGE SCALE GENOMIC DNA]</scope>
    <source>
        <strain evidence="5 6">SMB17</strain>
    </source>
</reference>
<dbReference type="AlphaFoldDB" id="A0A1Q8TDF7"/>
<dbReference type="Proteomes" id="UP000186806">
    <property type="component" value="Unassembled WGS sequence"/>
</dbReference>